<reference evidence="2 3" key="1">
    <citation type="submission" date="2020-04" db="EMBL/GenBank/DDBJ databases">
        <title>Sequencing and Assembly of C. fimi.</title>
        <authorList>
            <person name="Ramsey A.R."/>
        </authorList>
    </citation>
    <scope>NUCLEOTIDE SEQUENCE [LARGE SCALE GENOMIC DNA]</scope>
    <source>
        <strain evidence="2 3">SB</strain>
    </source>
</reference>
<dbReference type="InterPro" id="IPR003018">
    <property type="entry name" value="GAF"/>
</dbReference>
<dbReference type="SUPFAM" id="SSF55781">
    <property type="entry name" value="GAF domain-like"/>
    <property type="match status" value="1"/>
</dbReference>
<protein>
    <submittedName>
        <fullName evidence="2">GAF domain-containing protein</fullName>
    </submittedName>
</protein>
<dbReference type="Proteomes" id="UP000562124">
    <property type="component" value="Unassembled WGS sequence"/>
</dbReference>
<gene>
    <name evidence="2" type="ORF">HIR71_07725</name>
</gene>
<keyword evidence="3" id="KW-1185">Reference proteome</keyword>
<dbReference type="RefSeq" id="WP_169324485.1">
    <property type="nucleotide sequence ID" value="NZ_JABCJJ010000009.1"/>
</dbReference>
<organism evidence="2 3">
    <name type="scientific">Cellulomonas fimi</name>
    <dbReference type="NCBI Taxonomy" id="1708"/>
    <lineage>
        <taxon>Bacteria</taxon>
        <taxon>Bacillati</taxon>
        <taxon>Actinomycetota</taxon>
        <taxon>Actinomycetes</taxon>
        <taxon>Micrococcales</taxon>
        <taxon>Cellulomonadaceae</taxon>
        <taxon>Cellulomonas</taxon>
    </lineage>
</organism>
<dbReference type="Pfam" id="PF13185">
    <property type="entry name" value="GAF_2"/>
    <property type="match status" value="1"/>
</dbReference>
<evidence type="ECO:0000313" key="3">
    <source>
        <dbReference type="Proteomes" id="UP000562124"/>
    </source>
</evidence>
<sequence>MSDMTHHALDGFAKGAAGRLGPDSHCSIILRHRSHLTYVGSSDERAERCDAVEVRVGAGPCVTAMNQLSSVLVPDVQSEERWPEWRDAALGAGFLSAAALPAYVDEDTTVALNMYSDLLDPWDRDSLIGMDRYVHEIAEAVRTRL</sequence>
<comment type="caution">
    <text evidence="2">The sequence shown here is derived from an EMBL/GenBank/DDBJ whole genome shotgun (WGS) entry which is preliminary data.</text>
</comment>
<evidence type="ECO:0000313" key="2">
    <source>
        <dbReference type="EMBL" id="NMR20108.1"/>
    </source>
</evidence>
<dbReference type="EMBL" id="JABCJJ010000009">
    <property type="protein sequence ID" value="NMR20108.1"/>
    <property type="molecule type" value="Genomic_DNA"/>
</dbReference>
<dbReference type="AlphaFoldDB" id="A0A7Y0LXQ6"/>
<dbReference type="InterPro" id="IPR029016">
    <property type="entry name" value="GAF-like_dom_sf"/>
</dbReference>
<feature type="domain" description="GAF" evidence="1">
    <location>
        <begin position="17"/>
        <end position="118"/>
    </location>
</feature>
<dbReference type="Gene3D" id="3.30.450.40">
    <property type="match status" value="1"/>
</dbReference>
<proteinExistence type="predicted"/>
<accession>A0A7Y0LXQ6</accession>
<evidence type="ECO:0000259" key="1">
    <source>
        <dbReference type="Pfam" id="PF13185"/>
    </source>
</evidence>
<name>A0A7Y0LXQ6_CELFI</name>